<gene>
    <name evidence="1" type="ORF">BSTOLATCC_MIC27354</name>
</gene>
<reference evidence="1" key="1">
    <citation type="submission" date="2021-09" db="EMBL/GenBank/DDBJ databases">
        <authorList>
            <consortium name="AG Swart"/>
            <person name="Singh M."/>
            <person name="Singh A."/>
            <person name="Seah K."/>
            <person name="Emmerich C."/>
        </authorList>
    </citation>
    <scope>NUCLEOTIDE SEQUENCE</scope>
    <source>
        <strain evidence="1">ATCC30299</strain>
    </source>
</reference>
<dbReference type="Proteomes" id="UP001162131">
    <property type="component" value="Unassembled WGS sequence"/>
</dbReference>
<dbReference type="AlphaFoldDB" id="A0AAU9JGG6"/>
<sequence>MYEPKLVNHYHEFNLDDLPETTSKHWNVNISTKALNQRKLIYFNGKSILENSNKLTTSKDPPALASCKTRIVINNKNTERLIKKSLAKKKSRSNNNSITDSSNLVSIKEPPSLQLESSLDKKLHEGILKGRTLGFPNKLDLQLDFSYVPKMVHSYAIPNGLSALKLQVKPEKTGVDLYEPKISQFMNRFEKKPNQIVSMPIIRTGINGWKLSSTTPLKKNN</sequence>
<evidence type="ECO:0000313" key="1">
    <source>
        <dbReference type="EMBL" id="CAG9320774.1"/>
    </source>
</evidence>
<keyword evidence="2" id="KW-1185">Reference proteome</keyword>
<dbReference type="EMBL" id="CAJZBQ010000027">
    <property type="protein sequence ID" value="CAG9320774.1"/>
    <property type="molecule type" value="Genomic_DNA"/>
</dbReference>
<evidence type="ECO:0000313" key="2">
    <source>
        <dbReference type="Proteomes" id="UP001162131"/>
    </source>
</evidence>
<protein>
    <submittedName>
        <fullName evidence="1">Uncharacterized protein</fullName>
    </submittedName>
</protein>
<comment type="caution">
    <text evidence="1">The sequence shown here is derived from an EMBL/GenBank/DDBJ whole genome shotgun (WGS) entry which is preliminary data.</text>
</comment>
<name>A0AAU9JGG6_9CILI</name>
<organism evidence="1 2">
    <name type="scientific">Blepharisma stoltei</name>
    <dbReference type="NCBI Taxonomy" id="1481888"/>
    <lineage>
        <taxon>Eukaryota</taxon>
        <taxon>Sar</taxon>
        <taxon>Alveolata</taxon>
        <taxon>Ciliophora</taxon>
        <taxon>Postciliodesmatophora</taxon>
        <taxon>Heterotrichea</taxon>
        <taxon>Heterotrichida</taxon>
        <taxon>Blepharismidae</taxon>
        <taxon>Blepharisma</taxon>
    </lineage>
</organism>
<accession>A0AAU9JGG6</accession>
<proteinExistence type="predicted"/>